<dbReference type="InterPro" id="IPR050155">
    <property type="entry name" value="HAD-like_hydrolase_sf"/>
</dbReference>
<protein>
    <submittedName>
        <fullName evidence="1">Haloacid dehalogenase</fullName>
    </submittedName>
</protein>
<dbReference type="InterPro" id="IPR036412">
    <property type="entry name" value="HAD-like_sf"/>
</dbReference>
<proteinExistence type="predicted"/>
<dbReference type="STRING" id="31965.AWH51_00995"/>
<dbReference type="InterPro" id="IPR023198">
    <property type="entry name" value="PGP-like_dom2"/>
</dbReference>
<dbReference type="Pfam" id="PF00702">
    <property type="entry name" value="Hydrolase"/>
    <property type="match status" value="1"/>
</dbReference>
<comment type="caution">
    <text evidence="1">The sequence shown here is derived from an EMBL/GenBank/DDBJ whole genome shotgun (WGS) entry which is preliminary data.</text>
</comment>
<dbReference type="Gene3D" id="1.10.150.240">
    <property type="entry name" value="Putative phosphatase, domain 2"/>
    <property type="match status" value="1"/>
</dbReference>
<dbReference type="Gene3D" id="3.40.50.1000">
    <property type="entry name" value="HAD superfamily/HAD-like"/>
    <property type="match status" value="1"/>
</dbReference>
<gene>
    <name evidence="1" type="ORF">AWH51_00995</name>
</gene>
<dbReference type="Proteomes" id="UP000076218">
    <property type="component" value="Unassembled WGS sequence"/>
</dbReference>
<dbReference type="SFLD" id="SFLDS00003">
    <property type="entry name" value="Haloacid_Dehalogenase"/>
    <property type="match status" value="1"/>
</dbReference>
<dbReference type="GO" id="GO:0005829">
    <property type="term" value="C:cytosol"/>
    <property type="evidence" value="ECO:0007669"/>
    <property type="project" value="TreeGrafter"/>
</dbReference>
<organism evidence="1 2">
    <name type="scientific">Clavibacter tessellarius</name>
    <dbReference type="NCBI Taxonomy" id="31965"/>
    <lineage>
        <taxon>Bacteria</taxon>
        <taxon>Bacillati</taxon>
        <taxon>Actinomycetota</taxon>
        <taxon>Actinomycetes</taxon>
        <taxon>Micrococcales</taxon>
        <taxon>Microbacteriaceae</taxon>
        <taxon>Clavibacter</taxon>
    </lineage>
</organism>
<dbReference type="PANTHER" id="PTHR43434">
    <property type="entry name" value="PHOSPHOGLYCOLATE PHOSPHATASE"/>
    <property type="match status" value="1"/>
</dbReference>
<dbReference type="OrthoDB" id="9793014at2"/>
<accession>A0A154UXM1</accession>
<evidence type="ECO:0000313" key="2">
    <source>
        <dbReference type="Proteomes" id="UP000076218"/>
    </source>
</evidence>
<dbReference type="SFLD" id="SFLDG01129">
    <property type="entry name" value="C1.5:_HAD__Beta-PGM__Phosphata"/>
    <property type="match status" value="1"/>
</dbReference>
<dbReference type="RefSeq" id="WP_063072806.1">
    <property type="nucleotide sequence ID" value="NZ_LQXA01000057.1"/>
</dbReference>
<reference evidence="1 2" key="1">
    <citation type="submission" date="2016-01" db="EMBL/GenBank/DDBJ databases">
        <title>Draft genome sequence of Clavibacter michiganensis subsp. tessellarius DOAB 609.</title>
        <authorList>
            <person name="Tambong J.T."/>
        </authorList>
    </citation>
    <scope>NUCLEOTIDE SEQUENCE [LARGE SCALE GENOMIC DNA]</scope>
    <source>
        <strain evidence="1 2">DOAB 609</strain>
    </source>
</reference>
<dbReference type="GO" id="GO:0008967">
    <property type="term" value="F:phosphoglycolate phosphatase activity"/>
    <property type="evidence" value="ECO:0007669"/>
    <property type="project" value="TreeGrafter"/>
</dbReference>
<name>A0A154UXM1_9MICO</name>
<dbReference type="GO" id="GO:0006281">
    <property type="term" value="P:DNA repair"/>
    <property type="evidence" value="ECO:0007669"/>
    <property type="project" value="TreeGrafter"/>
</dbReference>
<evidence type="ECO:0000313" key="1">
    <source>
        <dbReference type="EMBL" id="KZC93815.1"/>
    </source>
</evidence>
<dbReference type="AlphaFoldDB" id="A0A154UXM1"/>
<dbReference type="PANTHER" id="PTHR43434:SF16">
    <property type="entry name" value="BLL8046 PROTEIN"/>
    <property type="match status" value="1"/>
</dbReference>
<dbReference type="InterPro" id="IPR023214">
    <property type="entry name" value="HAD_sf"/>
</dbReference>
<dbReference type="SUPFAM" id="SSF56784">
    <property type="entry name" value="HAD-like"/>
    <property type="match status" value="1"/>
</dbReference>
<sequence>MADTSSIPPAVLFDIDETLIHTGGSGARSWAMAFRDLHDVEADIGEHSSAGETDPQVGAATFRGVMGRDPEPAELARLYASYLRHLADDIRVSEGYRVLDGAEALLDRLADAGVVLGVVSGAMEGAARTKMEPARLGRFFVFGAYGSDSPDRVDVVRRAIATAGTLRGAEPRRDEVLVVGDTPNDITSAHDAGATAVGVASGHYSAEELRDAGADLVLDSLEDPALERLLGLGPDGSVDGAAS</sequence>
<dbReference type="EMBL" id="LQXA01000057">
    <property type="protein sequence ID" value="KZC93815.1"/>
    <property type="molecule type" value="Genomic_DNA"/>
</dbReference>